<name>A0A8S1Y902_9CILI</name>
<accession>A0A8S1Y902</accession>
<dbReference type="EMBL" id="CAJJDO010000150">
    <property type="protein sequence ID" value="CAD8208332.1"/>
    <property type="molecule type" value="Genomic_DNA"/>
</dbReference>
<dbReference type="OrthoDB" id="291202at2759"/>
<dbReference type="Proteomes" id="UP000689195">
    <property type="component" value="Unassembled WGS sequence"/>
</dbReference>
<reference evidence="1" key="1">
    <citation type="submission" date="2021-01" db="EMBL/GenBank/DDBJ databases">
        <authorList>
            <consortium name="Genoscope - CEA"/>
            <person name="William W."/>
        </authorList>
    </citation>
    <scope>NUCLEOTIDE SEQUENCE</scope>
</reference>
<proteinExistence type="predicted"/>
<protein>
    <submittedName>
        <fullName evidence="1">Uncharacterized protein</fullName>
    </submittedName>
</protein>
<comment type="caution">
    <text evidence="1">The sequence shown here is derived from an EMBL/GenBank/DDBJ whole genome shotgun (WGS) entry which is preliminary data.</text>
</comment>
<gene>
    <name evidence="1" type="ORF">PPENT_87.1.T1500086</name>
</gene>
<sequence>MKLQFPLRLENPFFIYNAQEDEFQQVERFAFKTPKVMKPNIDNLIDWEVYQISCIEPEETDLESIFSIYIDQTRTIHRKNNLQYFIEKYKINWTNPFKMQNYDYLFVMEEGLINIIAFEKQEALNEIFVFILEQVVYSPRYSEIGIRLQIDNTLDWICYVSLKKIIQLIGLINNIEYESMYELTKKVLQIKQIQLNNQDIQSIVYKTIITTGLFPYQCQLNTMNDFLHKSKPVMFLFNLMGSAVVPWSPKYHACLSIGNIRYSYVDSSLFLLQTVRGRTFKDLDYISLKMLDFFPLNSWVESIGNFFIQNFTEILNIIKVKIPSLRVELNKIKFKSSGSEESSSFKSLEKPLLEETEFTEQQQIDKEYLKLFKNLIKNSIQEVSYEKTIYGFTKKFSKITEIKDQITKEFYDNYQSELNRSNILDHAVSIITETEMEGYSLFTNNCQTPLSAFIYKVCETFRPYQEILKQKKKLTNANLLIRKSVNSLKIENNNEDRDIHNLKWIKTYCKYASVFDLAMLSQQFILPAQLTHSLDYFGYYSDKLSQEFLNDIRKWNTNVDDFHKSHHHHERAFSTQKICKRKPEQQIKAFESLVDEGIKVGLFQYLNIKMKNLVDEIKILQLFSKLEFDQHEDLKLDLHYLMQHYEIQIINTKKPKNKNKQLQLKHRLQIYLDTVTFLYYNSIRLQLNLKERENTLSQIGFVIVKNENKVEKGQPTNIDLQIIQFYYNYNKQQQLYLLVQFRHLYNLFFIKCSSYKLNNKLYYLQVERKEINQNYSYEWVIRNVDFINIEKRNSYCRYTEQSQNQDQEMEYRILRLLTETLYI</sequence>
<keyword evidence="2" id="KW-1185">Reference proteome</keyword>
<dbReference type="AlphaFoldDB" id="A0A8S1Y902"/>
<evidence type="ECO:0000313" key="1">
    <source>
        <dbReference type="EMBL" id="CAD8208332.1"/>
    </source>
</evidence>
<organism evidence="1 2">
    <name type="scientific">Paramecium pentaurelia</name>
    <dbReference type="NCBI Taxonomy" id="43138"/>
    <lineage>
        <taxon>Eukaryota</taxon>
        <taxon>Sar</taxon>
        <taxon>Alveolata</taxon>
        <taxon>Ciliophora</taxon>
        <taxon>Intramacronucleata</taxon>
        <taxon>Oligohymenophorea</taxon>
        <taxon>Peniculida</taxon>
        <taxon>Parameciidae</taxon>
        <taxon>Paramecium</taxon>
    </lineage>
</organism>
<evidence type="ECO:0000313" key="2">
    <source>
        <dbReference type="Proteomes" id="UP000689195"/>
    </source>
</evidence>